<sequence>MNVLFFLEPAIEMNNPLFRFATLRNSIVPQVKSLRAAGDNVVVLASDSVAERAIEDGLNRSIPTLAVIDCLSWTAGENSLARSLRHQRREFKNGEVDRLTRIIRAALPDGFEPDVVVVWESPAYYLESVFPNASVLYQMPGFFSRPPFASLVSIGTGMMVPDAPNLPSDDESIRLELEALDALRCKESSFIAAVSPARDLVRSARRRFGRILLLPLQIDGYFMIDSVLGEGKTQFDFVVSVLESIPKDCGLLVTNYRSKDAMSSVLNDGNLRLLRSRYPNFLYFKEMDSMPWVSQFLVPEVDGVVTVSSSVGFQAAFWKKPLYSLGQSHLTPFNTAGSVAELDAQAQDKSEFARDEKIVGLVKQQHPTMDFLAGPNYSVWLRNIHQDKAFLPWTDILLGDELTAKRRESNLLRELKFAHSMQKESSSLHCQELAAQIHRYDTVSFDIFDTLLYRPFRHPADLFDFMADEVARITGSTAISFREERQHAERAAFKRAVETGRGEISIDEIYAELGDHLGLTPEISATIKALEMQMELDFLYPRMSGFLAYQEARSLGKRILLISDMYLPHAFLEEVLKKTGYEGYDKLYVSSTYGEKKHSGRLFDVVLKDLGIQPATLLHVGDNVAADVQKAKDRGIKPFHLPKASEIFSTNDAFSIPWSRDADRHDLSWSMLLAVIGNAYSNNPYLPHRKGTLFGGDPIKLGYYGFGPLLLGYAKFLVESAIRDGVDRLYFLARDGKIMKEAYDIISKYYPSAPSSQYLLCSRRSVNVAKLQDAADVMDLLNVDFAHRTSLGHLLIHRFGINHGEIADSIFEAYGLAWSTALTKTHLPVLRKFFSDAMPVILDAAKEERTNYLHYLDESGIFSEGKVAVVDIGYAGTMQESLYKLSGETKRIGGYYLITFRAAQKRLTGNGLASKGYLADFVDRHDTYHPFCKHVPLYETLFSSADTSFVRMARHWNGSLQPVHMPQGTQEQTRERVVRHIHEGALELVSSASKAFGKWFVSLDIEPNKTLRVLDRFFENPHPRDARILSGVVFEDAYGGKAMKTILPTPDKLRDECVWVRGREAMVRAETGADEKKGPAEKDQPAEKSLNGSGAEKSGSDKQISVSGGSLEVEALRFGLSGRVIHWYLLKTLDDRKKRKLLKDPGLFFYDSKNPFTRKVIGGIYLNSIRDVG</sequence>
<protein>
    <submittedName>
        <fullName evidence="2">Uncharacterized protein</fullName>
    </submittedName>
</protein>
<proteinExistence type="predicted"/>
<reference evidence="2" key="1">
    <citation type="submission" date="2022-09" db="EMBL/GenBank/DDBJ databases">
        <title>Intensive care unit water sources are persistently colonized with multi-drug resistant bacteria and are the site of extensive horizontal gene transfer of antibiotic resistance genes.</title>
        <authorList>
            <person name="Diorio-Toth L."/>
        </authorList>
    </citation>
    <scope>NUCLEOTIDE SEQUENCE</scope>
    <source>
        <strain evidence="2">GD03676</strain>
    </source>
</reference>
<dbReference type="Pfam" id="PF00702">
    <property type="entry name" value="Hydrolase"/>
    <property type="match status" value="1"/>
</dbReference>
<comment type="caution">
    <text evidence="2">The sequence shown here is derived from an EMBL/GenBank/DDBJ whole genome shotgun (WGS) entry which is preliminary data.</text>
</comment>
<dbReference type="RefSeq" id="WP_280026147.1">
    <property type="nucleotide sequence ID" value="NZ_JAOCKG010000002.1"/>
</dbReference>
<dbReference type="SUPFAM" id="SSF56784">
    <property type="entry name" value="HAD-like"/>
    <property type="match status" value="1"/>
</dbReference>
<feature type="compositionally biased region" description="Basic and acidic residues" evidence="1">
    <location>
        <begin position="1069"/>
        <end position="1086"/>
    </location>
</feature>
<evidence type="ECO:0000256" key="1">
    <source>
        <dbReference type="SAM" id="MobiDB-lite"/>
    </source>
</evidence>
<feature type="region of interest" description="Disordered" evidence="1">
    <location>
        <begin position="1069"/>
        <end position="1105"/>
    </location>
</feature>
<dbReference type="InterPro" id="IPR036412">
    <property type="entry name" value="HAD-like_sf"/>
</dbReference>
<accession>A0AA42W7H1</accession>
<dbReference type="AlphaFoldDB" id="A0AA42W7H1"/>
<name>A0AA42W7H1_9BURK</name>
<dbReference type="InterPro" id="IPR023214">
    <property type="entry name" value="HAD_sf"/>
</dbReference>
<dbReference type="EMBL" id="JAOCKG010000002">
    <property type="protein sequence ID" value="MDH2050039.1"/>
    <property type="molecule type" value="Genomic_DNA"/>
</dbReference>
<dbReference type="Proteomes" id="UP001161276">
    <property type="component" value="Unassembled WGS sequence"/>
</dbReference>
<gene>
    <name evidence="2" type="ORF">N5K24_06515</name>
</gene>
<organism evidence="2 3">
    <name type="scientific">Achromobacter marplatensis</name>
    <dbReference type="NCBI Taxonomy" id="470868"/>
    <lineage>
        <taxon>Bacteria</taxon>
        <taxon>Pseudomonadati</taxon>
        <taxon>Pseudomonadota</taxon>
        <taxon>Betaproteobacteria</taxon>
        <taxon>Burkholderiales</taxon>
        <taxon>Alcaligenaceae</taxon>
        <taxon>Achromobacter</taxon>
    </lineage>
</organism>
<evidence type="ECO:0000313" key="3">
    <source>
        <dbReference type="Proteomes" id="UP001161276"/>
    </source>
</evidence>
<dbReference type="Gene3D" id="3.40.50.1000">
    <property type="entry name" value="HAD superfamily/HAD-like"/>
    <property type="match status" value="1"/>
</dbReference>
<dbReference type="Gene3D" id="1.10.150.400">
    <property type="match status" value="1"/>
</dbReference>
<evidence type="ECO:0000313" key="2">
    <source>
        <dbReference type="EMBL" id="MDH2050039.1"/>
    </source>
</evidence>